<evidence type="ECO:0000259" key="2">
    <source>
        <dbReference type="Pfam" id="PF00975"/>
    </source>
</evidence>
<dbReference type="GO" id="GO:0008610">
    <property type="term" value="P:lipid biosynthetic process"/>
    <property type="evidence" value="ECO:0007669"/>
    <property type="project" value="TreeGrafter"/>
</dbReference>
<dbReference type="Gene3D" id="3.40.50.1820">
    <property type="entry name" value="alpha/beta hydrolase"/>
    <property type="match status" value="1"/>
</dbReference>
<accession>A0A512BCU2</accession>
<dbReference type="PANTHER" id="PTHR11487:SF0">
    <property type="entry name" value="S-ACYL FATTY ACID SYNTHASE THIOESTERASE, MEDIUM CHAIN"/>
    <property type="match status" value="1"/>
</dbReference>
<organism evidence="3 4">
    <name type="scientific">Segetibacter aerophilus</name>
    <dbReference type="NCBI Taxonomy" id="670293"/>
    <lineage>
        <taxon>Bacteria</taxon>
        <taxon>Pseudomonadati</taxon>
        <taxon>Bacteroidota</taxon>
        <taxon>Chitinophagia</taxon>
        <taxon>Chitinophagales</taxon>
        <taxon>Chitinophagaceae</taxon>
        <taxon>Segetibacter</taxon>
    </lineage>
</organism>
<dbReference type="OrthoDB" id="2213423at2"/>
<sequence length="231" mass="26320">MSNITVFCLPFAGGSKYSLAFLKKVLPKNISCHFLEYRGRGTRAKEDFAENISEVVDDVFKSITPLLDKPYAIYGHSMGAKIAYLLTLRIREEGKKMPIHLFVSGTDGPSVPARKSPKHLLPKNEFVTAVKELGGLPDEILGHEEMLEYFEPILRADFKISESYQYEGTEPLKIPLTVMVGDKEDMQEEDILQWQNETLIPIKLYRLPGNHFFIYDHEKQIGKIIEDALTK</sequence>
<dbReference type="EMBL" id="BJYT01000008">
    <property type="protein sequence ID" value="GEO09793.1"/>
    <property type="molecule type" value="Genomic_DNA"/>
</dbReference>
<gene>
    <name evidence="3" type="ORF">SAE01_22890</name>
</gene>
<dbReference type="InterPro" id="IPR029058">
    <property type="entry name" value="AB_hydrolase_fold"/>
</dbReference>
<dbReference type="InterPro" id="IPR001031">
    <property type="entry name" value="Thioesterase"/>
</dbReference>
<feature type="domain" description="Thioesterase" evidence="2">
    <location>
        <begin position="5"/>
        <end position="228"/>
    </location>
</feature>
<comment type="caution">
    <text evidence="3">The sequence shown here is derived from an EMBL/GenBank/DDBJ whole genome shotgun (WGS) entry which is preliminary data.</text>
</comment>
<dbReference type="Pfam" id="PF00975">
    <property type="entry name" value="Thioesterase"/>
    <property type="match status" value="1"/>
</dbReference>
<dbReference type="SUPFAM" id="SSF53474">
    <property type="entry name" value="alpha/beta-Hydrolases"/>
    <property type="match status" value="1"/>
</dbReference>
<evidence type="ECO:0000313" key="4">
    <source>
        <dbReference type="Proteomes" id="UP000321513"/>
    </source>
</evidence>
<dbReference type="PANTHER" id="PTHR11487">
    <property type="entry name" value="THIOESTERASE"/>
    <property type="match status" value="1"/>
</dbReference>
<proteinExistence type="inferred from homology"/>
<dbReference type="InterPro" id="IPR012223">
    <property type="entry name" value="TEII"/>
</dbReference>
<name>A0A512BCU2_9BACT</name>
<keyword evidence="4" id="KW-1185">Reference proteome</keyword>
<dbReference type="Proteomes" id="UP000321513">
    <property type="component" value="Unassembled WGS sequence"/>
</dbReference>
<dbReference type="RefSeq" id="WP_147203917.1">
    <property type="nucleotide sequence ID" value="NZ_BJYT01000008.1"/>
</dbReference>
<evidence type="ECO:0000313" key="3">
    <source>
        <dbReference type="EMBL" id="GEO09793.1"/>
    </source>
</evidence>
<dbReference type="AlphaFoldDB" id="A0A512BCU2"/>
<comment type="similarity">
    <text evidence="1">Belongs to the thioesterase family.</text>
</comment>
<reference evidence="3 4" key="1">
    <citation type="submission" date="2019-07" db="EMBL/GenBank/DDBJ databases">
        <title>Whole genome shotgun sequence of Segetibacter aerophilus NBRC 106135.</title>
        <authorList>
            <person name="Hosoyama A."/>
            <person name="Uohara A."/>
            <person name="Ohji S."/>
            <person name="Ichikawa N."/>
        </authorList>
    </citation>
    <scope>NUCLEOTIDE SEQUENCE [LARGE SCALE GENOMIC DNA]</scope>
    <source>
        <strain evidence="3 4">NBRC 106135</strain>
    </source>
</reference>
<evidence type="ECO:0000256" key="1">
    <source>
        <dbReference type="ARBA" id="ARBA00007169"/>
    </source>
</evidence>
<protein>
    <submittedName>
        <fullName evidence="3">Pyoverdine synthetase thioesterase component</fullName>
    </submittedName>
</protein>